<dbReference type="InterPro" id="IPR032675">
    <property type="entry name" value="LRR_dom_sf"/>
</dbReference>
<evidence type="ECO:0000256" key="5">
    <source>
        <dbReference type="ARBA" id="ARBA00076566"/>
    </source>
</evidence>
<comment type="similarity">
    <text evidence="1">Belongs to the ATP synthase subunit s family.</text>
</comment>
<dbReference type="Proteomes" id="UP000694421">
    <property type="component" value="Unplaced"/>
</dbReference>
<dbReference type="GO" id="GO:0032981">
    <property type="term" value="P:mitochondrial respiratory chain complex I assembly"/>
    <property type="evidence" value="ECO:0007669"/>
    <property type="project" value="Ensembl"/>
</dbReference>
<dbReference type="SUPFAM" id="SSF52047">
    <property type="entry name" value="RNI-like"/>
    <property type="match status" value="1"/>
</dbReference>
<keyword evidence="7" id="KW-1185">Reference proteome</keyword>
<evidence type="ECO:0000313" key="6">
    <source>
        <dbReference type="Ensembl" id="ENSSMRP00000008917.1"/>
    </source>
</evidence>
<dbReference type="OMA" id="GFRFAGQ"/>
<dbReference type="FunFam" id="3.80.10.10:FF:000168">
    <property type="entry name" value="Distal membrane arm assembly complex 2"/>
    <property type="match status" value="1"/>
</dbReference>
<reference evidence="6" key="2">
    <citation type="submission" date="2025-09" db="UniProtKB">
        <authorList>
            <consortium name="Ensembl"/>
        </authorList>
    </citation>
    <scope>IDENTIFICATION</scope>
</reference>
<evidence type="ECO:0000256" key="1">
    <source>
        <dbReference type="ARBA" id="ARBA00006901"/>
    </source>
</evidence>
<proteinExistence type="inferred from homology"/>
<accession>A0A8D0BI18</accession>
<dbReference type="GeneTree" id="ENSGT00940000160500"/>
<dbReference type="Ensembl" id="ENSSMRT00000010399.1">
    <property type="protein sequence ID" value="ENSSMRP00000008917.1"/>
    <property type="gene ID" value="ENSSMRG00000007131.1"/>
</dbReference>
<protein>
    <recommendedName>
        <fullName evidence="4">Distal membrane-arm assembly complex protein 2</fullName>
    </recommendedName>
    <alternativeName>
        <fullName evidence="5">ATP synthase subunit s-like protein</fullName>
    </alternativeName>
</protein>
<dbReference type="AlphaFoldDB" id="A0A8D0BI18"/>
<reference evidence="6" key="1">
    <citation type="submission" date="2025-08" db="UniProtKB">
        <authorList>
            <consortium name="Ensembl"/>
        </authorList>
    </citation>
    <scope>IDENTIFICATION</scope>
</reference>
<organism evidence="6 7">
    <name type="scientific">Salvator merianae</name>
    <name type="common">Argentine black and white tegu</name>
    <name type="synonym">Tupinambis merianae</name>
    <dbReference type="NCBI Taxonomy" id="96440"/>
    <lineage>
        <taxon>Eukaryota</taxon>
        <taxon>Metazoa</taxon>
        <taxon>Chordata</taxon>
        <taxon>Craniata</taxon>
        <taxon>Vertebrata</taxon>
        <taxon>Euteleostomi</taxon>
        <taxon>Lepidosauria</taxon>
        <taxon>Squamata</taxon>
        <taxon>Bifurcata</taxon>
        <taxon>Unidentata</taxon>
        <taxon>Episquamata</taxon>
        <taxon>Laterata</taxon>
        <taxon>Teiioidea</taxon>
        <taxon>Teiidae</taxon>
        <taxon>Salvator</taxon>
    </lineage>
</organism>
<dbReference type="Gene3D" id="3.80.10.10">
    <property type="entry name" value="Ribonuclease Inhibitor"/>
    <property type="match status" value="1"/>
</dbReference>
<evidence type="ECO:0000256" key="4">
    <source>
        <dbReference type="ARBA" id="ARBA00072316"/>
    </source>
</evidence>
<dbReference type="GO" id="GO:0005739">
    <property type="term" value="C:mitochondrion"/>
    <property type="evidence" value="ECO:0007669"/>
    <property type="project" value="GOC"/>
</dbReference>
<evidence type="ECO:0000256" key="2">
    <source>
        <dbReference type="ARBA" id="ARBA00057777"/>
    </source>
</evidence>
<name>A0A8D0BI18_SALMN</name>
<comment type="subunit">
    <text evidence="3">Interacts with incompletely assembled mitochondrial NADH:ubiquinone oxidoreductase complex (complex I).</text>
</comment>
<comment type="function">
    <text evidence="2">Required for the assembly of the mitochondrial NADH:ubiquinone oxidoreductase complex (complex I). Involved in the assembly of the distal region of complex I.</text>
</comment>
<evidence type="ECO:0000256" key="3">
    <source>
        <dbReference type="ARBA" id="ARBA00062608"/>
    </source>
</evidence>
<evidence type="ECO:0000313" key="7">
    <source>
        <dbReference type="Proteomes" id="UP000694421"/>
    </source>
</evidence>
<sequence>MAAPTILRYSKSLVPLGCPSLRHSSSSPGTWKTRFLNYLRNRFSDVDALVDLTNMEDWKCRWKNRLFLKERLRYGNNFAVALYVQNLHGRIRFQGEREWYPESPKSRKNLNYILGHVNTPLEAVDVSGSCINYDGLDNLIFLSDLKTLDLSGCLSIDDWCLNRLHFFTDSLQELSVASCPLVTEKGLASLHHLVNLRHLDVSHLPNVRHKGLIRILLEEMLPQCQIVGMDYSDGVDLPQTSEGHTVEEELEMKKFPI</sequence>